<evidence type="ECO:0000256" key="5">
    <source>
        <dbReference type="ARBA" id="ARBA00023125"/>
    </source>
</evidence>
<dbReference type="GO" id="GO:0003917">
    <property type="term" value="F:DNA topoisomerase type I (single strand cut, ATP-independent) activity"/>
    <property type="evidence" value="ECO:0007669"/>
    <property type="project" value="UniProtKB-EC"/>
</dbReference>
<dbReference type="AlphaFoldDB" id="V4RJT2"/>
<dbReference type="PRINTS" id="PR00416">
    <property type="entry name" value="EUTPISMRASEI"/>
</dbReference>
<comment type="catalytic activity">
    <reaction evidence="1">
        <text>ATP-independent breakage of single-stranded DNA, followed by passage and rejoining.</text>
        <dbReference type="EC" id="5.6.2.1"/>
    </reaction>
</comment>
<dbReference type="Gene3D" id="3.90.15.10">
    <property type="entry name" value="Topoisomerase I, Chain A, domain 3"/>
    <property type="match status" value="1"/>
</dbReference>
<dbReference type="OrthoDB" id="9778962at2"/>
<dbReference type="PROSITE" id="PS52038">
    <property type="entry name" value="TOPO_IB_2"/>
    <property type="match status" value="1"/>
</dbReference>
<evidence type="ECO:0000256" key="2">
    <source>
        <dbReference type="ARBA" id="ARBA00006645"/>
    </source>
</evidence>
<dbReference type="InterPro" id="IPR013500">
    <property type="entry name" value="TopoI_cat_euk"/>
</dbReference>
<dbReference type="Proteomes" id="UP000017819">
    <property type="component" value="Unassembled WGS sequence"/>
</dbReference>
<dbReference type="STRING" id="631454.N177_3568"/>
<keyword evidence="4" id="KW-0799">Topoisomerase</keyword>
<dbReference type="SUPFAM" id="SSF56349">
    <property type="entry name" value="DNA breaking-rejoining enzymes"/>
    <property type="match status" value="1"/>
</dbReference>
<evidence type="ECO:0000259" key="8">
    <source>
        <dbReference type="Pfam" id="PF21338"/>
    </source>
</evidence>
<evidence type="ECO:0000256" key="1">
    <source>
        <dbReference type="ARBA" id="ARBA00000213"/>
    </source>
</evidence>
<feature type="domain" description="DNA topoisomerase IB N-terminal" evidence="8">
    <location>
        <begin position="24"/>
        <end position="72"/>
    </location>
</feature>
<dbReference type="Pfam" id="PF01028">
    <property type="entry name" value="Topoisom_I"/>
    <property type="match status" value="1"/>
</dbReference>
<dbReference type="GO" id="GO:0006265">
    <property type="term" value="P:DNA topological change"/>
    <property type="evidence" value="ECO:0007669"/>
    <property type="project" value="InterPro"/>
</dbReference>
<protein>
    <recommendedName>
        <fullName evidence="3">DNA topoisomerase</fullName>
        <ecNumber evidence="3">5.6.2.1</ecNumber>
    </recommendedName>
</protein>
<accession>V4RJT2</accession>
<evidence type="ECO:0000313" key="9">
    <source>
        <dbReference type="EMBL" id="ESR23500.1"/>
    </source>
</evidence>
<name>V4RJT2_9HYPH</name>
<dbReference type="EMBL" id="AWXZ01000039">
    <property type="protein sequence ID" value="ESR23500.1"/>
    <property type="molecule type" value="Genomic_DNA"/>
</dbReference>
<dbReference type="InterPro" id="IPR049331">
    <property type="entry name" value="Top1B_N_bact"/>
</dbReference>
<sequence length="343" mass="39650">MIEPALSYASDEEPGFRRKRSGKGFAFYDCDGKLIKDEDERARIRKLAIPPAWENVWICPDPSGHIQATGRDAKGRKQYIYHPEYRAWREHHKFAHILQFAVKLPELRQRVRVDLAKRKLSRELVLATAVRMIEQTLIRVGNDVYAKQNKSYGLTTLRQKHLDYEGHTIRLHFTGKSGQEVDTTLRDRRVETVLRKMEGLPGQHLFKYVDEDGEPHRIQSADVNEYIRETMGEEFSAKDFRTWAATVFAALALLEYEAAETKKVQQSNIKRAIERVSRRLGNTPSVCRKSYVHPEVIEGYVDGTLAKVLKRKVDEEIAEDDDLSADEKAVLKFLSRRIEREAA</sequence>
<dbReference type="Gene3D" id="3.30.66.10">
    <property type="entry name" value="DNA topoisomerase I domain"/>
    <property type="match status" value="1"/>
</dbReference>
<dbReference type="Pfam" id="PF21338">
    <property type="entry name" value="Top1B_N_bact"/>
    <property type="match status" value="1"/>
</dbReference>
<dbReference type="InterPro" id="IPR014711">
    <property type="entry name" value="TopoI_cat_a-hlx-sub_euk"/>
</dbReference>
<comment type="caution">
    <text evidence="9">The sequence shown here is derived from an EMBL/GenBank/DDBJ whole genome shotgun (WGS) entry which is preliminary data.</text>
</comment>
<dbReference type="PATRIC" id="fig|631454.5.peg.3529"/>
<dbReference type="GO" id="GO:0003677">
    <property type="term" value="F:DNA binding"/>
    <property type="evidence" value="ECO:0007669"/>
    <property type="project" value="UniProtKB-KW"/>
</dbReference>
<dbReference type="InterPro" id="IPR011010">
    <property type="entry name" value="DNA_brk_join_enz"/>
</dbReference>
<evidence type="ECO:0000256" key="3">
    <source>
        <dbReference type="ARBA" id="ARBA00012891"/>
    </source>
</evidence>
<keyword evidence="6" id="KW-0413">Isomerase</keyword>
<organism evidence="9 10">
    <name type="scientific">Lutibaculum baratangense AMV1</name>
    <dbReference type="NCBI Taxonomy" id="631454"/>
    <lineage>
        <taxon>Bacteria</taxon>
        <taxon>Pseudomonadati</taxon>
        <taxon>Pseudomonadota</taxon>
        <taxon>Alphaproteobacteria</taxon>
        <taxon>Hyphomicrobiales</taxon>
        <taxon>Tepidamorphaceae</taxon>
        <taxon>Lutibaculum</taxon>
    </lineage>
</organism>
<proteinExistence type="inferred from homology"/>
<evidence type="ECO:0000256" key="6">
    <source>
        <dbReference type="ARBA" id="ARBA00023235"/>
    </source>
</evidence>
<evidence type="ECO:0000259" key="7">
    <source>
        <dbReference type="Pfam" id="PF01028"/>
    </source>
</evidence>
<evidence type="ECO:0000256" key="4">
    <source>
        <dbReference type="ARBA" id="ARBA00023029"/>
    </source>
</evidence>
<keyword evidence="10" id="KW-1185">Reference proteome</keyword>
<keyword evidence="5" id="KW-0238">DNA-binding</keyword>
<dbReference type="EC" id="5.6.2.1" evidence="3"/>
<dbReference type="eggNOG" id="COG3569">
    <property type="taxonomic scope" value="Bacteria"/>
</dbReference>
<dbReference type="SUPFAM" id="SSF55869">
    <property type="entry name" value="DNA topoisomerase I domain"/>
    <property type="match status" value="1"/>
</dbReference>
<dbReference type="RefSeq" id="WP_023433686.1">
    <property type="nucleotide sequence ID" value="NZ_AWXZ01000039.1"/>
</dbReference>
<dbReference type="InterPro" id="IPR035447">
    <property type="entry name" value="DNA_topo_I_N_sf"/>
</dbReference>
<comment type="similarity">
    <text evidence="2">Belongs to the type IB topoisomerase family.</text>
</comment>
<dbReference type="InterPro" id="IPR001631">
    <property type="entry name" value="TopoI"/>
</dbReference>
<evidence type="ECO:0000313" key="10">
    <source>
        <dbReference type="Proteomes" id="UP000017819"/>
    </source>
</evidence>
<gene>
    <name evidence="9" type="ORF">N177_3568</name>
</gene>
<feature type="domain" description="DNA topoisomerase I catalytic core eukaryotic-type" evidence="7">
    <location>
        <begin position="86"/>
        <end position="301"/>
    </location>
</feature>
<reference evidence="9 10" key="1">
    <citation type="journal article" date="2014" name="Genome Announc.">
        <title>Draft Genome Sequence of Lutibaculum baratangense Strain AMV1T, Isolated from a Mud Volcano in Andamans, India.</title>
        <authorList>
            <person name="Singh A."/>
            <person name="Sreenivas A."/>
            <person name="Sathyanarayana Reddy G."/>
            <person name="Pinnaka A.K."/>
            <person name="Shivaji S."/>
        </authorList>
    </citation>
    <scope>NUCLEOTIDE SEQUENCE [LARGE SCALE GENOMIC DNA]</scope>
    <source>
        <strain evidence="9 10">AMV1</strain>
    </source>
</reference>
<dbReference type="Gene3D" id="1.10.132.120">
    <property type="match status" value="1"/>
</dbReference>